<feature type="compositionally biased region" description="Basic and acidic residues" evidence="7">
    <location>
        <begin position="232"/>
        <end position="246"/>
    </location>
</feature>
<keyword evidence="3 8" id="KW-0812">Transmembrane</keyword>
<feature type="region of interest" description="Disordered" evidence="7">
    <location>
        <begin position="263"/>
        <end position="326"/>
    </location>
</feature>
<keyword evidence="4 8" id="KW-1133">Transmembrane helix</keyword>
<dbReference type="InterPro" id="IPR001594">
    <property type="entry name" value="Palmitoyltrfase_DHHC"/>
</dbReference>
<dbReference type="EMBL" id="NWUJ01000008">
    <property type="protein sequence ID" value="PFH33416.1"/>
    <property type="molecule type" value="Genomic_DNA"/>
</dbReference>
<evidence type="ECO:0000256" key="5">
    <source>
        <dbReference type="ARBA" id="ARBA00023136"/>
    </source>
</evidence>
<evidence type="ECO:0000256" key="2">
    <source>
        <dbReference type="ARBA" id="ARBA00022679"/>
    </source>
</evidence>
<feature type="compositionally biased region" description="Acidic residues" evidence="7">
    <location>
        <begin position="519"/>
        <end position="531"/>
    </location>
</feature>
<feature type="transmembrane region" description="Helical" evidence="8">
    <location>
        <begin position="356"/>
        <end position="380"/>
    </location>
</feature>
<proteinExistence type="predicted"/>
<comment type="caution">
    <text evidence="10">The sequence shown here is derived from an EMBL/GenBank/DDBJ whole genome shotgun (WGS) entry which is preliminary data.</text>
</comment>
<keyword evidence="2" id="KW-0808">Transferase</keyword>
<dbReference type="Pfam" id="PF01529">
    <property type="entry name" value="DHHC"/>
    <property type="match status" value="1"/>
</dbReference>
<feature type="region of interest" description="Disordered" evidence="7">
    <location>
        <begin position="517"/>
        <end position="690"/>
    </location>
</feature>
<dbReference type="RefSeq" id="XP_029217425.1">
    <property type="nucleotide sequence ID" value="XM_029365994.1"/>
</dbReference>
<dbReference type="PROSITE" id="PS50216">
    <property type="entry name" value="DHHC"/>
    <property type="match status" value="1"/>
</dbReference>
<evidence type="ECO:0000313" key="11">
    <source>
        <dbReference type="Proteomes" id="UP000224006"/>
    </source>
</evidence>
<reference evidence="10 11" key="1">
    <citation type="submission" date="2017-09" db="EMBL/GenBank/DDBJ databases">
        <title>Genome sequencing of Besnoitia besnoiti strain Bb-Ger1.</title>
        <authorList>
            <person name="Schares G."/>
            <person name="Venepally P."/>
            <person name="Lorenzi H.A."/>
        </authorList>
    </citation>
    <scope>NUCLEOTIDE SEQUENCE [LARGE SCALE GENOMIC DNA]</scope>
    <source>
        <strain evidence="10 11">Bb-Ger1</strain>
    </source>
</reference>
<evidence type="ECO:0000256" key="4">
    <source>
        <dbReference type="ARBA" id="ARBA00022989"/>
    </source>
</evidence>
<dbReference type="KEGG" id="bbes:BESB_076330"/>
<feature type="transmembrane region" description="Helical" evidence="8">
    <location>
        <begin position="57"/>
        <end position="75"/>
    </location>
</feature>
<dbReference type="InterPro" id="IPR039859">
    <property type="entry name" value="PFA4/ZDH16/20/ERF2-like"/>
</dbReference>
<dbReference type="STRING" id="94643.A0A2A9MBW9"/>
<dbReference type="VEuPathDB" id="ToxoDB:BESB_076330"/>
<feature type="transmembrane region" description="Helical" evidence="8">
    <location>
        <begin position="762"/>
        <end position="786"/>
    </location>
</feature>
<comment type="subcellular location">
    <subcellularLocation>
        <location evidence="1">Membrane</location>
        <topology evidence="1">Multi-pass membrane protein</topology>
    </subcellularLocation>
</comment>
<feature type="compositionally biased region" description="Acidic residues" evidence="7">
    <location>
        <begin position="293"/>
        <end position="304"/>
    </location>
</feature>
<evidence type="ECO:0000256" key="7">
    <source>
        <dbReference type="SAM" id="MobiDB-lite"/>
    </source>
</evidence>
<dbReference type="PANTHER" id="PTHR12246">
    <property type="entry name" value="PALMITOYLTRANSFERASE ZDHHC16"/>
    <property type="match status" value="1"/>
</dbReference>
<keyword evidence="5 8" id="KW-0472">Membrane</keyword>
<feature type="compositionally biased region" description="Polar residues" evidence="7">
    <location>
        <begin position="214"/>
        <end position="223"/>
    </location>
</feature>
<feature type="compositionally biased region" description="Basic and acidic residues" evidence="7">
    <location>
        <begin position="615"/>
        <end position="629"/>
    </location>
</feature>
<dbReference type="AlphaFoldDB" id="A0A2A9MBW9"/>
<evidence type="ECO:0000256" key="1">
    <source>
        <dbReference type="ARBA" id="ARBA00004141"/>
    </source>
</evidence>
<feature type="region of interest" description="Disordered" evidence="7">
    <location>
        <begin position="212"/>
        <end position="246"/>
    </location>
</feature>
<dbReference type="OrthoDB" id="331948at2759"/>
<name>A0A2A9MBW9_BESBE</name>
<evidence type="ECO:0000313" key="10">
    <source>
        <dbReference type="EMBL" id="PFH33416.1"/>
    </source>
</evidence>
<feature type="transmembrane region" description="Helical" evidence="8">
    <location>
        <begin position="455"/>
        <end position="476"/>
    </location>
</feature>
<protein>
    <submittedName>
        <fullName evidence="10">DHHC zinc finger domain-containing protein</fullName>
    </submittedName>
</protein>
<feature type="domain" description="Palmitoyltransferase DHHC" evidence="9">
    <location>
        <begin position="412"/>
        <end position="475"/>
    </location>
</feature>
<evidence type="ECO:0000256" key="6">
    <source>
        <dbReference type="ARBA" id="ARBA00023315"/>
    </source>
</evidence>
<keyword evidence="11" id="KW-1185">Reference proteome</keyword>
<feature type="compositionally biased region" description="Basic and acidic residues" evidence="7">
    <location>
        <begin position="263"/>
        <end position="283"/>
    </location>
</feature>
<evidence type="ECO:0000259" key="9">
    <source>
        <dbReference type="Pfam" id="PF01529"/>
    </source>
</evidence>
<dbReference type="GeneID" id="40312559"/>
<organism evidence="10 11">
    <name type="scientific">Besnoitia besnoiti</name>
    <name type="common">Apicomplexan protozoan</name>
    <dbReference type="NCBI Taxonomy" id="94643"/>
    <lineage>
        <taxon>Eukaryota</taxon>
        <taxon>Sar</taxon>
        <taxon>Alveolata</taxon>
        <taxon>Apicomplexa</taxon>
        <taxon>Conoidasida</taxon>
        <taxon>Coccidia</taxon>
        <taxon>Eucoccidiorida</taxon>
        <taxon>Eimeriorina</taxon>
        <taxon>Sarcocystidae</taxon>
        <taxon>Besnoitia</taxon>
    </lineage>
</organism>
<feature type="region of interest" description="Disordered" evidence="7">
    <location>
        <begin position="714"/>
        <end position="745"/>
    </location>
</feature>
<dbReference type="GO" id="GO:0016020">
    <property type="term" value="C:membrane"/>
    <property type="evidence" value="ECO:0007669"/>
    <property type="project" value="UniProtKB-SubCell"/>
</dbReference>
<keyword evidence="6" id="KW-0012">Acyltransferase</keyword>
<sequence>MAAGSAPASGRPALGGSLWFNFDGCGIVCACFAQFIIFFSCYTVCTSILFRWTSIGLLRYCLAVLLQLFAALASLSHLKCLLSDPGAVPHLPLPPSAAPPRPLGLAPCGESCADAFAADDEECEAEEAARELAVEAREAQQRLAPWLQVAPSDEEADTAVGDAEDDVLVGGSSRPAWTRKRLFTYSPPAASAATAAAPFDASGAAGPECLSGNCAESSPSPLQEATELDVAASRRDGEEVRRERLRERRGDPWRRTFCCGKATREGTEGRGSGELRKTRERRGGAYASVDAEERCDGDDVEERELEPASVRRARPREETEEELDVGGRLEAVSEERQAKDKKRETWTVRARRQIHLLLLAGIPGSFRLLFGLLVAFLTVLKNLFLFFATSPAFAFDAPDAEESLERGLQPPSCRTCKSLKPARAHHCSVCQRCIMKMDHHCPWVNNCVGQTNQKFFLLFLLYVNAMCAVSMGSIVLRTFTFMRDSPPPPPGLHRHALHADSARGVFSAERRYVRAEWSPGEEDAELGEDEDGAGRQTVLSPTPERETQHPLFKAARTGRDSRAEESAAEAQQLPLDSAAGDGSARAKTGGDAQRAQAEDVFLSERGSFQEPLESDAPRAEEEDANRSQDREEETAIPSASADSTEASRPTERGGKNASPSVPEGAEGAGRDVKAPPSPSPDASSPSLARVYQSHSPLLSLPSLTRGMDVLLQSAARSPAEKEGRAGARAGRAAKRRSGGSSRQTPFRIANEPLSLPCDLEPLEAVACVFVFMFSFVFGLFTLVMFFDQLSAIRSNTTGIEALKNETYEKKSLYFSLAEVCGAPLSWRWLLPVNLSSLSPYEEDSDSFPLRPLHASSALRASAVDTETHAPHSSLAAHAPLPLAASSFPSFDFAYPLSSQRPLSHPVEPRPLADRSSVAYPPPVCASAPASASSGESLSPSLGERAVTSERANPFLKQGKAGSHDGAALENHAESLSASNLPHDVEYLSASSLSATLPSASSFASSIFAQNASLPVV</sequence>
<accession>A0A2A9MBW9</accession>
<gene>
    <name evidence="10" type="ORF">BESB_076330</name>
</gene>
<evidence type="ECO:0000256" key="8">
    <source>
        <dbReference type="SAM" id="Phobius"/>
    </source>
</evidence>
<dbReference type="Proteomes" id="UP000224006">
    <property type="component" value="Chromosome VII"/>
</dbReference>
<feature type="transmembrane region" description="Helical" evidence="8">
    <location>
        <begin position="20"/>
        <end position="45"/>
    </location>
</feature>
<evidence type="ECO:0000256" key="3">
    <source>
        <dbReference type="ARBA" id="ARBA00022692"/>
    </source>
</evidence>
<dbReference type="GO" id="GO:0016409">
    <property type="term" value="F:palmitoyltransferase activity"/>
    <property type="evidence" value="ECO:0007669"/>
    <property type="project" value="InterPro"/>
</dbReference>